<dbReference type="Proteomes" id="UP001302676">
    <property type="component" value="Unassembled WGS sequence"/>
</dbReference>
<keyword evidence="2" id="KW-1185">Reference proteome</keyword>
<protein>
    <submittedName>
        <fullName evidence="1">Glycoside hydrolase</fullName>
    </submittedName>
</protein>
<reference evidence="1" key="1">
    <citation type="journal article" date="2023" name="Mol. Phylogenet. Evol.">
        <title>Genome-scale phylogeny and comparative genomics of the fungal order Sordariales.</title>
        <authorList>
            <person name="Hensen N."/>
            <person name="Bonometti L."/>
            <person name="Westerberg I."/>
            <person name="Brannstrom I.O."/>
            <person name="Guillou S."/>
            <person name="Cros-Aarteil S."/>
            <person name="Calhoun S."/>
            <person name="Haridas S."/>
            <person name="Kuo A."/>
            <person name="Mondo S."/>
            <person name="Pangilinan J."/>
            <person name="Riley R."/>
            <person name="LaButti K."/>
            <person name="Andreopoulos B."/>
            <person name="Lipzen A."/>
            <person name="Chen C."/>
            <person name="Yan M."/>
            <person name="Daum C."/>
            <person name="Ng V."/>
            <person name="Clum A."/>
            <person name="Steindorff A."/>
            <person name="Ohm R.A."/>
            <person name="Martin F."/>
            <person name="Silar P."/>
            <person name="Natvig D.O."/>
            <person name="Lalanne C."/>
            <person name="Gautier V."/>
            <person name="Ament-Velasquez S.L."/>
            <person name="Kruys A."/>
            <person name="Hutchinson M.I."/>
            <person name="Powell A.J."/>
            <person name="Barry K."/>
            <person name="Miller A.N."/>
            <person name="Grigoriev I.V."/>
            <person name="Debuchy R."/>
            <person name="Gladieux P."/>
            <person name="Hiltunen Thoren M."/>
            <person name="Johannesson H."/>
        </authorList>
    </citation>
    <scope>NUCLEOTIDE SEQUENCE</scope>
    <source>
        <strain evidence="1">CBS 141.50</strain>
    </source>
</reference>
<dbReference type="SUPFAM" id="SSF50939">
    <property type="entry name" value="Sialidases"/>
    <property type="match status" value="1"/>
</dbReference>
<dbReference type="PANTHER" id="PTHR38792">
    <property type="entry name" value="BNR/ASP-BOX REPEAT DOMAIN PROTEIN (AFU_ORTHOLOGUE AFUA_7G06430)-RELATED"/>
    <property type="match status" value="1"/>
</dbReference>
<comment type="caution">
    <text evidence="1">The sequence shown here is derived from an EMBL/GenBank/DDBJ whole genome shotgun (WGS) entry which is preliminary data.</text>
</comment>
<dbReference type="Gene3D" id="2.120.10.10">
    <property type="match status" value="1"/>
</dbReference>
<dbReference type="InterPro" id="IPR036278">
    <property type="entry name" value="Sialidase_sf"/>
</dbReference>
<evidence type="ECO:0000313" key="2">
    <source>
        <dbReference type="Proteomes" id="UP001302676"/>
    </source>
</evidence>
<keyword evidence="1" id="KW-0378">Hydrolase</keyword>
<gene>
    <name evidence="1" type="ORF">C8A04DRAFT_36029</name>
</gene>
<dbReference type="PANTHER" id="PTHR38792:SF3">
    <property type="entry name" value="BNR_ASP-BOX REPEAT DOMAIN PROTEIN (AFU_ORTHOLOGUE AFUA_7G06430)-RELATED"/>
    <property type="match status" value="1"/>
</dbReference>
<dbReference type="EMBL" id="MU853571">
    <property type="protein sequence ID" value="KAK4145094.1"/>
    <property type="molecule type" value="Genomic_DNA"/>
</dbReference>
<dbReference type="AlphaFoldDB" id="A0AAN6V5C6"/>
<reference evidence="1" key="2">
    <citation type="submission" date="2023-05" db="EMBL/GenBank/DDBJ databases">
        <authorList>
            <consortium name="Lawrence Berkeley National Laboratory"/>
            <person name="Steindorff A."/>
            <person name="Hensen N."/>
            <person name="Bonometti L."/>
            <person name="Westerberg I."/>
            <person name="Brannstrom I.O."/>
            <person name="Guillou S."/>
            <person name="Cros-Aarteil S."/>
            <person name="Calhoun S."/>
            <person name="Haridas S."/>
            <person name="Kuo A."/>
            <person name="Mondo S."/>
            <person name="Pangilinan J."/>
            <person name="Riley R."/>
            <person name="Labutti K."/>
            <person name="Andreopoulos B."/>
            <person name="Lipzen A."/>
            <person name="Chen C."/>
            <person name="Yanf M."/>
            <person name="Daum C."/>
            <person name="Ng V."/>
            <person name="Clum A."/>
            <person name="Ohm R."/>
            <person name="Martin F."/>
            <person name="Silar P."/>
            <person name="Natvig D."/>
            <person name="Lalanne C."/>
            <person name="Gautier V."/>
            <person name="Ament-Velasquez S.L."/>
            <person name="Kruys A."/>
            <person name="Hutchinson M.I."/>
            <person name="Powell A.J."/>
            <person name="Barry K."/>
            <person name="Miller A.N."/>
            <person name="Grigoriev I.V."/>
            <person name="Debuchy R."/>
            <person name="Gladieux P."/>
            <person name="Thoren M.H."/>
            <person name="Johannesson H."/>
        </authorList>
    </citation>
    <scope>NUCLEOTIDE SEQUENCE</scope>
    <source>
        <strain evidence="1">CBS 141.50</strain>
    </source>
</reference>
<dbReference type="RefSeq" id="XP_062638465.1">
    <property type="nucleotide sequence ID" value="XM_062783385.1"/>
</dbReference>
<name>A0AAN6V5C6_9PEZI</name>
<accession>A0AAN6V5C6</accession>
<proteinExistence type="predicted"/>
<sequence length="375" mass="41415">MNYAARRLLVDTNERFVHTTQHSTYPRLCQRRDGSILTGFTVFQHQDGDAGTTRVLTVDRSTDGARTFEPLGEITRSKGDCDNLFLLELPELPEGEVEPGQQSTVLAAFRNHDLDDEGKHRFFRITVCQSRDGGQHWEFLSQAVEKPAPFGLWEPFMRMSQNGLEVQLFFSNEIAADDQDTMVVRSVDRGRTWTKPECVTGDGERLRDGMVGVAPVRACGEHDALVLVMETTRQGTFSIEAVVSFDDGNTFGYRQVVSAPSIPGRNAGAPQVTSFRDGSVAVVFMSDEEHEDEPRWPQGAKIKAIHGRLGVDGRFSWGPVEVVEHRPSSWPGIGTMADDAALAVYEHAAVVRGRVFKVAAEGALSEGAQRVGIHD</sequence>
<evidence type="ECO:0000313" key="1">
    <source>
        <dbReference type="EMBL" id="KAK4145094.1"/>
    </source>
</evidence>
<dbReference type="GO" id="GO:0016787">
    <property type="term" value="F:hydrolase activity"/>
    <property type="evidence" value="ECO:0007669"/>
    <property type="project" value="UniProtKB-KW"/>
</dbReference>
<organism evidence="1 2">
    <name type="scientific">Dichotomopilus funicola</name>
    <dbReference type="NCBI Taxonomy" id="1934379"/>
    <lineage>
        <taxon>Eukaryota</taxon>
        <taxon>Fungi</taxon>
        <taxon>Dikarya</taxon>
        <taxon>Ascomycota</taxon>
        <taxon>Pezizomycotina</taxon>
        <taxon>Sordariomycetes</taxon>
        <taxon>Sordariomycetidae</taxon>
        <taxon>Sordariales</taxon>
        <taxon>Chaetomiaceae</taxon>
        <taxon>Dichotomopilus</taxon>
    </lineage>
</organism>
<dbReference type="GeneID" id="87819998"/>
<dbReference type="CDD" id="cd15482">
    <property type="entry name" value="Sialidase_non-viral"/>
    <property type="match status" value="1"/>
</dbReference>